<dbReference type="Proteomes" id="UP000007883">
    <property type="component" value="Chromosome"/>
</dbReference>
<dbReference type="SFLD" id="SFLDG01072">
    <property type="entry name" value="dehydrogenase_like"/>
    <property type="match status" value="1"/>
</dbReference>
<dbReference type="SFLD" id="SFLDF00285">
    <property type="entry name" value="anaerobic_Ser-type_sulfatase-m"/>
    <property type="match status" value="1"/>
</dbReference>
<feature type="domain" description="Radical SAM core" evidence="9">
    <location>
        <begin position="1"/>
        <end position="250"/>
    </location>
</feature>
<evidence type="ECO:0000256" key="4">
    <source>
        <dbReference type="ARBA" id="ARBA00022723"/>
    </source>
</evidence>
<evidence type="ECO:0000313" key="10">
    <source>
        <dbReference type="EMBL" id="BAL95866.1"/>
    </source>
</evidence>
<keyword evidence="11" id="KW-1185">Reference proteome</keyword>
<dbReference type="PROSITE" id="PS51918">
    <property type="entry name" value="RADICAL_SAM"/>
    <property type="match status" value="1"/>
</dbReference>
<dbReference type="eggNOG" id="COG0641">
    <property type="taxonomic scope" value="Bacteria"/>
</dbReference>
<evidence type="ECO:0000256" key="6">
    <source>
        <dbReference type="ARBA" id="ARBA00023014"/>
    </source>
</evidence>
<keyword evidence="3" id="KW-0949">S-adenosyl-L-methionine</keyword>
<name>I0HS79_RUBGI</name>
<reference evidence="10 11" key="1">
    <citation type="journal article" date="2012" name="J. Bacteriol.">
        <title>Complete genome sequence of phototrophic betaproteobacterium Rubrivivax gelatinosus IL144.</title>
        <authorList>
            <person name="Nagashima S."/>
            <person name="Kamimura A."/>
            <person name="Shimizu T."/>
            <person name="Nakamura-isaki S."/>
            <person name="Aono E."/>
            <person name="Sakamoto K."/>
            <person name="Ichikawa N."/>
            <person name="Nakazawa H."/>
            <person name="Sekine M."/>
            <person name="Yamazaki S."/>
            <person name="Fujita N."/>
            <person name="Shimada K."/>
            <person name="Hanada S."/>
            <person name="Nagashima K.V.P."/>
        </authorList>
    </citation>
    <scope>NUCLEOTIDE SEQUENCE [LARGE SCALE GENOMIC DNA]</scope>
    <source>
        <strain evidence="11">NBRC 100245 / IL144</strain>
    </source>
</reference>
<comment type="cofactor">
    <cofactor evidence="1">
        <name>[4Fe-4S] cluster</name>
        <dbReference type="ChEBI" id="CHEBI:49883"/>
    </cofactor>
</comment>
<organism evidence="10 11">
    <name type="scientific">Rubrivivax gelatinosus (strain NBRC 100245 / IL144)</name>
    <dbReference type="NCBI Taxonomy" id="983917"/>
    <lineage>
        <taxon>Bacteria</taxon>
        <taxon>Pseudomonadati</taxon>
        <taxon>Pseudomonadota</taxon>
        <taxon>Betaproteobacteria</taxon>
        <taxon>Burkholderiales</taxon>
        <taxon>Sphaerotilaceae</taxon>
        <taxon>Rubrivivax</taxon>
    </lineage>
</organism>
<dbReference type="SFLD" id="SFLDS00029">
    <property type="entry name" value="Radical_SAM"/>
    <property type="match status" value="1"/>
</dbReference>
<protein>
    <submittedName>
        <fullName evidence="10">Anaerobic sulfatase-maturating enzyme</fullName>
    </submittedName>
</protein>
<dbReference type="Pfam" id="PF13186">
    <property type="entry name" value="SPASM"/>
    <property type="match status" value="1"/>
</dbReference>
<dbReference type="Pfam" id="PF04055">
    <property type="entry name" value="Radical_SAM"/>
    <property type="match status" value="1"/>
</dbReference>
<dbReference type="SUPFAM" id="SSF102114">
    <property type="entry name" value="Radical SAM enzymes"/>
    <property type="match status" value="1"/>
</dbReference>
<dbReference type="InterPro" id="IPR034491">
    <property type="entry name" value="Anaerob_Ser_sulfatase-maturase"/>
</dbReference>
<dbReference type="SFLD" id="SFLDG01384">
    <property type="entry name" value="thioether_bond_formation_requi"/>
    <property type="match status" value="1"/>
</dbReference>
<dbReference type="EMBL" id="AP012320">
    <property type="protein sequence ID" value="BAL95866.1"/>
    <property type="molecule type" value="Genomic_DNA"/>
</dbReference>
<evidence type="ECO:0000313" key="11">
    <source>
        <dbReference type="Proteomes" id="UP000007883"/>
    </source>
</evidence>
<dbReference type="NCBIfam" id="TIGR04085">
    <property type="entry name" value="rSAM_more_4Fe4S"/>
    <property type="match status" value="1"/>
</dbReference>
<dbReference type="PATRIC" id="fig|983917.3.peg.2457"/>
<dbReference type="SFLD" id="SFLDG01386">
    <property type="entry name" value="main_SPASM_domain-containing"/>
    <property type="match status" value="1"/>
</dbReference>
<feature type="region of interest" description="Disordered" evidence="8">
    <location>
        <begin position="211"/>
        <end position="230"/>
    </location>
</feature>
<dbReference type="AlphaFoldDB" id="I0HS79"/>
<dbReference type="GO" id="GO:0051539">
    <property type="term" value="F:4 iron, 4 sulfur cluster binding"/>
    <property type="evidence" value="ECO:0007669"/>
    <property type="project" value="UniProtKB-KW"/>
</dbReference>
<dbReference type="RefSeq" id="WP_014428728.1">
    <property type="nucleotide sequence ID" value="NC_017075.1"/>
</dbReference>
<accession>I0HS79</accession>
<proteinExistence type="inferred from homology"/>
<dbReference type="CDD" id="cd01335">
    <property type="entry name" value="Radical_SAM"/>
    <property type="match status" value="1"/>
</dbReference>
<dbReference type="InterPro" id="IPR023885">
    <property type="entry name" value="4Fe4S-binding_SPASM_dom"/>
</dbReference>
<dbReference type="InterPro" id="IPR047207">
    <property type="entry name" value="SPASM_anSME"/>
</dbReference>
<dbReference type="GO" id="GO:0016491">
    <property type="term" value="F:oxidoreductase activity"/>
    <property type="evidence" value="ECO:0007669"/>
    <property type="project" value="InterPro"/>
</dbReference>
<dbReference type="InterPro" id="IPR007197">
    <property type="entry name" value="rSAM"/>
</dbReference>
<sequence length="418" mass="46063">MSGAAVHLMAKPAGPLCNLDCRYCFYLEKERLFPPRERFLMAPEVLRAYVEQTIRATPGPEVLFTWQGGEPLLRGLDFYRQALAWQRELAGGKRVRNTLQTNGVLLDDGWCAFFAEAGFELGVSLDGPEALHDAARVDKQGRGSFARVMAGIARLREHGVPFNVLVTVSDAVSRQPAAVYDFLVGEGFDHLQFNPVVERRPAAADRALGLSFAQPPGGTRTPERLETTPDSVEPQRYGEFLVTVFDRWVRRDVGRVHVMNFEWALAAFMGLPATVCLFAADCGRALVVEHDGSVFSCDHYVYPSHRLGHLLDDEVTALAESPRQRAFGQAKSALPAECRRCTWLGACHGECPKNRFVTSADGEAGLNYLCPAYKRYFRHAAPYLNAMARLIALGEPAARVMDAIRGPVAILRPAASAA</sequence>
<dbReference type="NCBIfam" id="TIGR03942">
    <property type="entry name" value="sulfatase_rSAM"/>
    <property type="match status" value="1"/>
</dbReference>
<evidence type="ECO:0000256" key="3">
    <source>
        <dbReference type="ARBA" id="ARBA00022691"/>
    </source>
</evidence>
<evidence type="ECO:0000256" key="7">
    <source>
        <dbReference type="ARBA" id="ARBA00023601"/>
    </source>
</evidence>
<evidence type="ECO:0000259" key="9">
    <source>
        <dbReference type="PROSITE" id="PS51918"/>
    </source>
</evidence>
<dbReference type="KEGG" id="rge:RGE_25250"/>
<dbReference type="InterPro" id="IPR023867">
    <property type="entry name" value="Sulphatase_maturase_rSAM"/>
</dbReference>
<evidence type="ECO:0000256" key="2">
    <source>
        <dbReference type="ARBA" id="ARBA00022485"/>
    </source>
</evidence>
<evidence type="ECO:0000256" key="1">
    <source>
        <dbReference type="ARBA" id="ARBA00001966"/>
    </source>
</evidence>
<evidence type="ECO:0000256" key="8">
    <source>
        <dbReference type="SAM" id="MobiDB-lite"/>
    </source>
</evidence>
<keyword evidence="6" id="KW-0411">Iron-sulfur</keyword>
<dbReference type="PANTHER" id="PTHR43273">
    <property type="entry name" value="ANAEROBIC SULFATASE-MATURATING ENZYME HOMOLOG ASLB-RELATED"/>
    <property type="match status" value="1"/>
</dbReference>
<comment type="similarity">
    <text evidence="7">Belongs to the radical SAM superfamily. Anaerobic sulfatase-maturating enzyme family.</text>
</comment>
<dbReference type="PANTHER" id="PTHR43273:SF3">
    <property type="entry name" value="ANAEROBIC SULFATASE-MATURATING ENZYME HOMOLOG ASLB-RELATED"/>
    <property type="match status" value="1"/>
</dbReference>
<dbReference type="Gene3D" id="3.20.20.70">
    <property type="entry name" value="Aldolase class I"/>
    <property type="match status" value="1"/>
</dbReference>
<keyword evidence="2" id="KW-0004">4Fe-4S</keyword>
<dbReference type="CDD" id="cd21120">
    <property type="entry name" value="SPASM_anSME"/>
    <property type="match status" value="1"/>
</dbReference>
<dbReference type="GO" id="GO:0046872">
    <property type="term" value="F:metal ion binding"/>
    <property type="evidence" value="ECO:0007669"/>
    <property type="project" value="UniProtKB-KW"/>
</dbReference>
<dbReference type="InterPro" id="IPR013785">
    <property type="entry name" value="Aldolase_TIM"/>
</dbReference>
<dbReference type="STRING" id="983917.RGE_25250"/>
<keyword evidence="4" id="KW-0479">Metal-binding</keyword>
<dbReference type="HOGENOM" id="CLU_009273_10_0_4"/>
<evidence type="ECO:0000256" key="5">
    <source>
        <dbReference type="ARBA" id="ARBA00023004"/>
    </source>
</evidence>
<gene>
    <name evidence="10" type="ordered locus">RGE_25250</name>
</gene>
<keyword evidence="5" id="KW-0408">Iron</keyword>
<dbReference type="InterPro" id="IPR058240">
    <property type="entry name" value="rSAM_sf"/>
</dbReference>
<dbReference type="SFLD" id="SFLDG01067">
    <property type="entry name" value="SPASM/twitch_domain_containing"/>
    <property type="match status" value="1"/>
</dbReference>